<dbReference type="NCBIfam" id="TIGR02937">
    <property type="entry name" value="sigma70-ECF"/>
    <property type="match status" value="1"/>
</dbReference>
<dbReference type="InterPro" id="IPR014284">
    <property type="entry name" value="RNA_pol_sigma-70_dom"/>
</dbReference>
<keyword evidence="4" id="KW-0804">Transcription</keyword>
<dbReference type="Gene3D" id="1.10.1740.10">
    <property type="match status" value="1"/>
</dbReference>
<accession>A0A1H0DFS4</accession>
<evidence type="ECO:0000313" key="7">
    <source>
        <dbReference type="EMBL" id="SDN68819.1"/>
    </source>
</evidence>
<dbReference type="AlphaFoldDB" id="A0A1H0DFS4"/>
<gene>
    <name evidence="7" type="ORF">SAMN05216360_110143</name>
</gene>
<feature type="domain" description="RNA polymerase sigma-70 region 2" evidence="5">
    <location>
        <begin position="37"/>
        <end position="93"/>
    </location>
</feature>
<evidence type="ECO:0000256" key="1">
    <source>
        <dbReference type="ARBA" id="ARBA00010641"/>
    </source>
</evidence>
<evidence type="ECO:0000259" key="5">
    <source>
        <dbReference type="Pfam" id="PF04542"/>
    </source>
</evidence>
<keyword evidence="3" id="KW-0731">Sigma factor</keyword>
<evidence type="ECO:0000256" key="2">
    <source>
        <dbReference type="ARBA" id="ARBA00023015"/>
    </source>
</evidence>
<dbReference type="InterPro" id="IPR039425">
    <property type="entry name" value="RNA_pol_sigma-70-like"/>
</dbReference>
<dbReference type="Proteomes" id="UP000198704">
    <property type="component" value="Unassembled WGS sequence"/>
</dbReference>
<sequence length="195" mass="21307">MTGVTATAPSTTPSTAPSTLARARFSQLVLPRLDEGYRLAHWLTGNPTDAEDVMQEACLRAYRGIEGFAEGNARAWFLTIVRNTGYSWLQRHRPRAVIFAEDLAADARTALETGGVLIQAPETPEAALIARDDAGQLARAIDALPVAFRETLVLREYHGLSYREIAEVTGVPIGTVMSRLGRARQHLLALLAKDR</sequence>
<comment type="similarity">
    <text evidence="1">Belongs to the sigma-70 factor family. ECF subfamily.</text>
</comment>
<dbReference type="InterPro" id="IPR036388">
    <property type="entry name" value="WH-like_DNA-bd_sf"/>
</dbReference>
<evidence type="ECO:0000256" key="4">
    <source>
        <dbReference type="ARBA" id="ARBA00023163"/>
    </source>
</evidence>
<dbReference type="InterPro" id="IPR013249">
    <property type="entry name" value="RNA_pol_sigma70_r4_t2"/>
</dbReference>
<dbReference type="OrthoDB" id="9803470at2"/>
<feature type="domain" description="RNA polymerase sigma factor 70 region 4 type 2" evidence="6">
    <location>
        <begin position="136"/>
        <end position="187"/>
    </location>
</feature>
<dbReference type="EMBL" id="FNHS01000010">
    <property type="protein sequence ID" value="SDN68819.1"/>
    <property type="molecule type" value="Genomic_DNA"/>
</dbReference>
<dbReference type="STRING" id="582672.SAMN05216360_110143"/>
<name>A0A1H0DFS4_9HYPH</name>
<proteinExistence type="inferred from homology"/>
<dbReference type="PANTHER" id="PTHR43133">
    <property type="entry name" value="RNA POLYMERASE ECF-TYPE SIGMA FACTO"/>
    <property type="match status" value="1"/>
</dbReference>
<dbReference type="Gene3D" id="1.10.10.10">
    <property type="entry name" value="Winged helix-like DNA-binding domain superfamily/Winged helix DNA-binding domain"/>
    <property type="match status" value="1"/>
</dbReference>
<dbReference type="RefSeq" id="WP_091718060.1">
    <property type="nucleotide sequence ID" value="NZ_FNHS01000010.1"/>
</dbReference>
<keyword evidence="2" id="KW-0805">Transcription regulation</keyword>
<dbReference type="CDD" id="cd06171">
    <property type="entry name" value="Sigma70_r4"/>
    <property type="match status" value="1"/>
</dbReference>
<evidence type="ECO:0000259" key="6">
    <source>
        <dbReference type="Pfam" id="PF08281"/>
    </source>
</evidence>
<dbReference type="GO" id="GO:0003677">
    <property type="term" value="F:DNA binding"/>
    <property type="evidence" value="ECO:0007669"/>
    <property type="project" value="InterPro"/>
</dbReference>
<organism evidence="7 8">
    <name type="scientific">Methylobacterium phyllostachyos</name>
    <dbReference type="NCBI Taxonomy" id="582672"/>
    <lineage>
        <taxon>Bacteria</taxon>
        <taxon>Pseudomonadati</taxon>
        <taxon>Pseudomonadota</taxon>
        <taxon>Alphaproteobacteria</taxon>
        <taxon>Hyphomicrobiales</taxon>
        <taxon>Methylobacteriaceae</taxon>
        <taxon>Methylobacterium</taxon>
    </lineage>
</organism>
<dbReference type="InterPro" id="IPR007627">
    <property type="entry name" value="RNA_pol_sigma70_r2"/>
</dbReference>
<dbReference type="GO" id="GO:0006352">
    <property type="term" value="P:DNA-templated transcription initiation"/>
    <property type="evidence" value="ECO:0007669"/>
    <property type="project" value="InterPro"/>
</dbReference>
<dbReference type="GO" id="GO:0016987">
    <property type="term" value="F:sigma factor activity"/>
    <property type="evidence" value="ECO:0007669"/>
    <property type="project" value="UniProtKB-KW"/>
</dbReference>
<evidence type="ECO:0000256" key="3">
    <source>
        <dbReference type="ARBA" id="ARBA00023082"/>
    </source>
</evidence>
<protein>
    <submittedName>
        <fullName evidence="7">RNA polymerase sigma-70 factor, ECF subfamily</fullName>
    </submittedName>
</protein>
<dbReference type="InterPro" id="IPR013325">
    <property type="entry name" value="RNA_pol_sigma_r2"/>
</dbReference>
<reference evidence="8" key="1">
    <citation type="submission" date="2016-10" db="EMBL/GenBank/DDBJ databases">
        <authorList>
            <person name="Varghese N."/>
            <person name="Submissions S."/>
        </authorList>
    </citation>
    <scope>NUCLEOTIDE SEQUENCE [LARGE SCALE GENOMIC DNA]</scope>
    <source>
        <strain evidence="8">BL47</strain>
    </source>
</reference>
<dbReference type="PANTHER" id="PTHR43133:SF25">
    <property type="entry name" value="RNA POLYMERASE SIGMA FACTOR RFAY-RELATED"/>
    <property type="match status" value="1"/>
</dbReference>
<dbReference type="InterPro" id="IPR013324">
    <property type="entry name" value="RNA_pol_sigma_r3/r4-like"/>
</dbReference>
<evidence type="ECO:0000313" key="8">
    <source>
        <dbReference type="Proteomes" id="UP000198704"/>
    </source>
</evidence>
<dbReference type="Pfam" id="PF08281">
    <property type="entry name" value="Sigma70_r4_2"/>
    <property type="match status" value="1"/>
</dbReference>
<dbReference type="SUPFAM" id="SSF88946">
    <property type="entry name" value="Sigma2 domain of RNA polymerase sigma factors"/>
    <property type="match status" value="1"/>
</dbReference>
<dbReference type="Pfam" id="PF04542">
    <property type="entry name" value="Sigma70_r2"/>
    <property type="match status" value="1"/>
</dbReference>
<keyword evidence="8" id="KW-1185">Reference proteome</keyword>
<dbReference type="SUPFAM" id="SSF88659">
    <property type="entry name" value="Sigma3 and sigma4 domains of RNA polymerase sigma factors"/>
    <property type="match status" value="1"/>
</dbReference>